<name>A0A1T4P1C7_9FIRM</name>
<reference evidence="2 3" key="1">
    <citation type="submission" date="2017-02" db="EMBL/GenBank/DDBJ databases">
        <authorList>
            <person name="Peterson S.W."/>
        </authorList>
    </citation>
    <scope>NUCLEOTIDE SEQUENCE [LARGE SCALE GENOMIC DNA]</scope>
    <source>
        <strain evidence="2 3">ATCC 17233</strain>
    </source>
</reference>
<dbReference type="Proteomes" id="UP000189857">
    <property type="component" value="Unassembled WGS sequence"/>
</dbReference>
<dbReference type="EMBL" id="FUXA01000010">
    <property type="protein sequence ID" value="SJZ85107.1"/>
    <property type="molecule type" value="Genomic_DNA"/>
</dbReference>
<keyword evidence="1" id="KW-0812">Transmembrane</keyword>
<keyword evidence="1" id="KW-0472">Membrane</keyword>
<sequence length="90" mass="10152">MIVLVFILLLIICALLIAGEYLMGGVKIDVDNTKGNWSIGFIGGLQLLFICLKLGKVIKWSWIWVLSPLWISFLLLMAMAIIYIVANKRK</sequence>
<gene>
    <name evidence="2" type="ORF">SAMN02745110_01799</name>
</gene>
<feature type="transmembrane region" description="Helical" evidence="1">
    <location>
        <begin position="37"/>
        <end position="55"/>
    </location>
</feature>
<evidence type="ECO:0000313" key="2">
    <source>
        <dbReference type="EMBL" id="SJZ85107.1"/>
    </source>
</evidence>
<keyword evidence="1" id="KW-1133">Transmembrane helix</keyword>
<organism evidence="2 3">
    <name type="scientific">Eubacterium ruminantium</name>
    <dbReference type="NCBI Taxonomy" id="42322"/>
    <lineage>
        <taxon>Bacteria</taxon>
        <taxon>Bacillati</taxon>
        <taxon>Bacillota</taxon>
        <taxon>Clostridia</taxon>
        <taxon>Eubacteriales</taxon>
        <taxon>Eubacteriaceae</taxon>
        <taxon>Eubacterium</taxon>
    </lineage>
</organism>
<proteinExistence type="predicted"/>
<accession>A0A1T4P1C7</accession>
<protein>
    <submittedName>
        <fullName evidence="2">Uncharacterized protein</fullName>
    </submittedName>
</protein>
<keyword evidence="3" id="KW-1185">Reference proteome</keyword>
<evidence type="ECO:0000256" key="1">
    <source>
        <dbReference type="SAM" id="Phobius"/>
    </source>
</evidence>
<feature type="transmembrane region" description="Helical" evidence="1">
    <location>
        <begin position="62"/>
        <end position="86"/>
    </location>
</feature>
<dbReference type="RefSeq" id="WP_200803237.1">
    <property type="nucleotide sequence ID" value="NZ_FMTO01000009.1"/>
</dbReference>
<dbReference type="AlphaFoldDB" id="A0A1T4P1C7"/>
<evidence type="ECO:0000313" key="3">
    <source>
        <dbReference type="Proteomes" id="UP000189857"/>
    </source>
</evidence>